<evidence type="ECO:0000313" key="7">
    <source>
        <dbReference type="Proteomes" id="UP000281474"/>
    </source>
</evidence>
<dbReference type="EMBL" id="QZEI01000020">
    <property type="protein sequence ID" value="RLV60141.1"/>
    <property type="molecule type" value="Genomic_DNA"/>
</dbReference>
<proteinExistence type="inferred from homology"/>
<evidence type="ECO:0000256" key="4">
    <source>
        <dbReference type="HAMAP-Rule" id="MF_01627"/>
    </source>
</evidence>
<dbReference type="OrthoDB" id="9782889at2"/>
<feature type="binding site" description="in other chain" evidence="4">
    <location>
        <begin position="87"/>
        <end position="90"/>
    </location>
    <ligand>
        <name>phosphate</name>
        <dbReference type="ChEBI" id="CHEBI:43474"/>
        <note>ligand shared between dimeric partners</note>
    </ligand>
</feature>
<sequence>MTPHINAKQGDFADIVFMPGDPLRAKYIADNYLTDAKLITDVRNMFGYTGYFEGKQVSVMGHGMGVPSVSIYVHELITHYNVKTIIRVGSAGGIAEDAKVRDIIVATGAGTASATNRAKFAGYDCPATPDFALAIRCHEKANELGLDVKFGNVFTNDLFYGCDKNLIPALQKMNILAVEMETAALYTLAMEHKIKALSILTISDHVITGEETSSEERQNGFNDMMKLALATGC</sequence>
<name>A0A3L8PXT0_9GAMM</name>
<feature type="binding site" evidence="4">
    <location>
        <position position="43"/>
    </location>
    <ligand>
        <name>phosphate</name>
        <dbReference type="ChEBI" id="CHEBI:43474"/>
        <note>ligand shared between dimeric partners</note>
    </ligand>
</feature>
<gene>
    <name evidence="4 6" type="primary">deoD</name>
    <name evidence="6" type="ORF">D5018_08380</name>
</gene>
<dbReference type="CDD" id="cd09006">
    <property type="entry name" value="PNP_EcPNPI-like"/>
    <property type="match status" value="1"/>
</dbReference>
<dbReference type="EC" id="2.4.2.1" evidence="4"/>
<comment type="similarity">
    <text evidence="1 4">Belongs to the PNP/UDP phosphorylase family.</text>
</comment>
<dbReference type="Pfam" id="PF01048">
    <property type="entry name" value="PNP_UDP_1"/>
    <property type="match status" value="1"/>
</dbReference>
<dbReference type="HAMAP" id="MF_01627">
    <property type="entry name" value="Pur_nucleosid_phosp"/>
    <property type="match status" value="1"/>
</dbReference>
<keyword evidence="3 4" id="KW-0808">Transferase</keyword>
<feature type="binding site" description="in other chain" evidence="4">
    <location>
        <begin position="179"/>
        <end position="181"/>
    </location>
    <ligand>
        <name>a purine D-ribonucleoside</name>
        <dbReference type="ChEBI" id="CHEBI:142355"/>
        <note>ligand shared between dimeric partners</note>
    </ligand>
</feature>
<dbReference type="InterPro" id="IPR004402">
    <property type="entry name" value="DeoD-type"/>
</dbReference>
<dbReference type="AlphaFoldDB" id="A0A3L8PXT0"/>
<feature type="binding site" description="in other chain" evidence="4">
    <location>
        <begin position="203"/>
        <end position="204"/>
    </location>
    <ligand>
        <name>a purine D-ribonucleoside</name>
        <dbReference type="ChEBI" id="CHEBI:142355"/>
        <note>ligand shared between dimeric partners</note>
    </ligand>
</feature>
<comment type="catalytic activity">
    <reaction evidence="4">
        <text>a purine D-ribonucleoside + phosphate = a purine nucleobase + alpha-D-ribose 1-phosphate</text>
        <dbReference type="Rhea" id="RHEA:19805"/>
        <dbReference type="ChEBI" id="CHEBI:26386"/>
        <dbReference type="ChEBI" id="CHEBI:43474"/>
        <dbReference type="ChEBI" id="CHEBI:57720"/>
        <dbReference type="ChEBI" id="CHEBI:142355"/>
        <dbReference type="EC" id="2.4.2.1"/>
    </reaction>
</comment>
<accession>A0A3L8PXT0</accession>
<dbReference type="InterPro" id="IPR018016">
    <property type="entry name" value="Nucleoside_phosphorylase_CS"/>
</dbReference>
<dbReference type="SUPFAM" id="SSF53167">
    <property type="entry name" value="Purine and uridine phosphorylases"/>
    <property type="match status" value="1"/>
</dbReference>
<dbReference type="InterPro" id="IPR035994">
    <property type="entry name" value="Nucleoside_phosphorylase_sf"/>
</dbReference>
<feature type="site" description="Important for catalytic activity" evidence="4">
    <location>
        <position position="217"/>
    </location>
</feature>
<comment type="caution">
    <text evidence="6">The sequence shown here is derived from an EMBL/GenBank/DDBJ whole genome shotgun (WGS) entry which is preliminary data.</text>
</comment>
<feature type="active site" description="Proton donor" evidence="4">
    <location>
        <position position="204"/>
    </location>
</feature>
<keyword evidence="7" id="KW-1185">Reference proteome</keyword>
<feature type="binding site" description="in other chain" evidence="4">
    <location>
        <position position="20"/>
    </location>
    <ligand>
        <name>phosphate</name>
        <dbReference type="ChEBI" id="CHEBI:43474"/>
        <note>ligand shared between dimeric partners</note>
    </ligand>
</feature>
<dbReference type="PANTHER" id="PTHR43691">
    <property type="entry name" value="URIDINE PHOSPHORYLASE"/>
    <property type="match status" value="1"/>
</dbReference>
<dbReference type="Gene3D" id="3.40.50.1580">
    <property type="entry name" value="Nucleoside phosphorylase domain"/>
    <property type="match status" value="1"/>
</dbReference>
<dbReference type="GO" id="GO:0006152">
    <property type="term" value="P:purine nucleoside catabolic process"/>
    <property type="evidence" value="ECO:0007669"/>
    <property type="project" value="TreeGrafter"/>
</dbReference>
<dbReference type="GO" id="GO:0005829">
    <property type="term" value="C:cytosol"/>
    <property type="evidence" value="ECO:0007669"/>
    <property type="project" value="TreeGrafter"/>
</dbReference>
<evidence type="ECO:0000313" key="6">
    <source>
        <dbReference type="EMBL" id="RLV60141.1"/>
    </source>
</evidence>
<dbReference type="GO" id="GO:0004731">
    <property type="term" value="F:purine-nucleoside phosphorylase activity"/>
    <property type="evidence" value="ECO:0007669"/>
    <property type="project" value="UniProtKB-UniRule"/>
</dbReference>
<reference evidence="6 7" key="1">
    <citation type="submission" date="2018-09" db="EMBL/GenBank/DDBJ databases">
        <title>Phylogeny of the Shewanellaceae, and recommendation for two new genera, Pseudoshewanella and Parashewanella.</title>
        <authorList>
            <person name="Wang G."/>
        </authorList>
    </citation>
    <scope>NUCLEOTIDE SEQUENCE [LARGE SCALE GENOMIC DNA]</scope>
    <source>
        <strain evidence="6 7">C51</strain>
    </source>
</reference>
<dbReference type="InterPro" id="IPR000845">
    <property type="entry name" value="Nucleoside_phosphorylase_d"/>
</dbReference>
<protein>
    <recommendedName>
        <fullName evidence="4">Purine nucleoside phosphorylase DeoD-type</fullName>
        <shortName evidence="4">PNP</shortName>
        <ecNumber evidence="4">2.4.2.1</ecNumber>
    </recommendedName>
</protein>
<evidence type="ECO:0000259" key="5">
    <source>
        <dbReference type="Pfam" id="PF01048"/>
    </source>
</evidence>
<organism evidence="6 7">
    <name type="scientific">Parashewanella curva</name>
    <dbReference type="NCBI Taxonomy" id="2338552"/>
    <lineage>
        <taxon>Bacteria</taxon>
        <taxon>Pseudomonadati</taxon>
        <taxon>Pseudomonadota</taxon>
        <taxon>Gammaproteobacteria</taxon>
        <taxon>Alteromonadales</taxon>
        <taxon>Shewanellaceae</taxon>
        <taxon>Parashewanella</taxon>
    </lineage>
</organism>
<evidence type="ECO:0000256" key="3">
    <source>
        <dbReference type="ARBA" id="ARBA00022679"/>
    </source>
</evidence>
<comment type="subunit">
    <text evidence="4">Homohexamer; trimer of homodimers.</text>
</comment>
<feature type="domain" description="Nucleoside phosphorylase" evidence="5">
    <location>
        <begin position="15"/>
        <end position="223"/>
    </location>
</feature>
<evidence type="ECO:0000256" key="1">
    <source>
        <dbReference type="ARBA" id="ARBA00010456"/>
    </source>
</evidence>
<feature type="binding site" evidence="4">
    <location>
        <position position="4"/>
    </location>
    <ligand>
        <name>a purine D-ribonucleoside</name>
        <dbReference type="ChEBI" id="CHEBI:142355"/>
        <note>ligand shared between dimeric partners</note>
    </ligand>
</feature>
<dbReference type="NCBIfam" id="NF004489">
    <property type="entry name" value="PRK05819.1"/>
    <property type="match status" value="1"/>
</dbReference>
<dbReference type="RefSeq" id="WP_121838560.1">
    <property type="nucleotide sequence ID" value="NZ_ML014769.1"/>
</dbReference>
<dbReference type="NCBIfam" id="TIGR00107">
    <property type="entry name" value="deoD"/>
    <property type="match status" value="1"/>
</dbReference>
<keyword evidence="2 4" id="KW-0328">Glycosyltransferase</keyword>
<comment type="function">
    <text evidence="4">Catalyzes the reversible phosphorolytic breakdown of the N-glycosidic bond in the beta-(deoxy)ribonucleoside molecules, with the formation of the corresponding free purine bases and pentose-1-phosphate.</text>
</comment>
<evidence type="ECO:0000256" key="2">
    <source>
        <dbReference type="ARBA" id="ARBA00022676"/>
    </source>
</evidence>
<dbReference type="PROSITE" id="PS01232">
    <property type="entry name" value="PNP_UDP_1"/>
    <property type="match status" value="1"/>
</dbReference>
<dbReference type="Proteomes" id="UP000281474">
    <property type="component" value="Unassembled WGS sequence"/>
</dbReference>
<comment type="catalytic activity">
    <reaction evidence="4">
        <text>a purine 2'-deoxy-D-ribonucleoside + phosphate = a purine nucleobase + 2-deoxy-alpha-D-ribose 1-phosphate</text>
        <dbReference type="Rhea" id="RHEA:36431"/>
        <dbReference type="ChEBI" id="CHEBI:26386"/>
        <dbReference type="ChEBI" id="CHEBI:43474"/>
        <dbReference type="ChEBI" id="CHEBI:57259"/>
        <dbReference type="ChEBI" id="CHEBI:142361"/>
        <dbReference type="EC" id="2.4.2.1"/>
    </reaction>
</comment>
<dbReference type="PANTHER" id="PTHR43691:SF2">
    <property type="entry name" value="PURINE NUCLEOSIDE PHOSPHORYLASE DEOD-TYPE"/>
    <property type="match status" value="1"/>
</dbReference>
<feature type="binding site" description="in other chain" evidence="4">
    <location>
        <position position="24"/>
    </location>
    <ligand>
        <name>phosphate</name>
        <dbReference type="ChEBI" id="CHEBI:43474"/>
        <note>ligand shared between dimeric partners</note>
    </ligand>
</feature>